<protein>
    <submittedName>
        <fullName evidence="1">Uncharacterized protein</fullName>
    </submittedName>
</protein>
<dbReference type="RefSeq" id="WP_047930053.1">
    <property type="nucleotide sequence ID" value="NZ_JPHZ01000010.1"/>
</dbReference>
<dbReference type="Proteomes" id="UP000036122">
    <property type="component" value="Unassembled WGS sequence"/>
</dbReference>
<name>A0A0J1A722_ACIBA</name>
<organism evidence="1 2">
    <name type="scientific">Acinetobacter baumannii MRSN 3527</name>
    <dbReference type="NCBI Taxonomy" id="1409923"/>
    <lineage>
        <taxon>Bacteria</taxon>
        <taxon>Pseudomonadati</taxon>
        <taxon>Pseudomonadota</taxon>
        <taxon>Gammaproteobacteria</taxon>
        <taxon>Moraxellales</taxon>
        <taxon>Moraxellaceae</taxon>
        <taxon>Acinetobacter</taxon>
        <taxon>Acinetobacter calcoaceticus/baumannii complex</taxon>
    </lineage>
</organism>
<accession>A0A0J1A722</accession>
<evidence type="ECO:0000313" key="2">
    <source>
        <dbReference type="Proteomes" id="UP000036122"/>
    </source>
</evidence>
<evidence type="ECO:0000313" key="1">
    <source>
        <dbReference type="EMBL" id="KLT90055.1"/>
    </source>
</evidence>
<dbReference type="PATRIC" id="fig|1409923.3.peg.3531"/>
<reference evidence="1 2" key="1">
    <citation type="submission" date="2014-07" db="EMBL/GenBank/DDBJ databases">
        <authorList>
            <person name="Harkins D.M."/>
            <person name="Lesho E."/>
            <person name="Waterman P.E."/>
            <person name="Chan A."/>
            <person name="Fouts D.E."/>
        </authorList>
    </citation>
    <scope>NUCLEOTIDE SEQUENCE [LARGE SCALE GENOMIC DNA]</scope>
    <source>
        <strain evidence="1 2">MRSN 3527</strain>
    </source>
</reference>
<proteinExistence type="predicted"/>
<dbReference type="EMBL" id="JPHZ01000010">
    <property type="protein sequence ID" value="KLT90055.1"/>
    <property type="molecule type" value="Genomic_DNA"/>
</dbReference>
<dbReference type="AlphaFoldDB" id="A0A0J1A722"/>
<gene>
    <name evidence="1" type="ORF">T630_2792</name>
</gene>
<comment type="caution">
    <text evidence="1">The sequence shown here is derived from an EMBL/GenBank/DDBJ whole genome shotgun (WGS) entry which is preliminary data.</text>
</comment>
<sequence>MDKCREEFEKQKYWIGLFRADVDFDMTLGKFGRYVSNGSRRIDAMYLESFNEKWEAWANAWQHQQAKVEELKATIKGNHGRIAELERLNRVKAQAIIDLHQEITELKASHHGEVIGHEVHFKKIKQERDELQALYTQQGINMLKLQKRVDAALKETQFALQYVEEDMRGNHEFLKMAMIRTFKALEQVLNGGEPK</sequence>